<dbReference type="Gene3D" id="2.30.30.240">
    <property type="entry name" value="PRC-barrel domain"/>
    <property type="match status" value="1"/>
</dbReference>
<accession>A0ABN6VUS7</accession>
<dbReference type="Proteomes" id="UP001317705">
    <property type="component" value="Chromosome"/>
</dbReference>
<dbReference type="InterPro" id="IPR056792">
    <property type="entry name" value="PRC_RimM"/>
</dbReference>
<dbReference type="HAMAP" id="MF_00014">
    <property type="entry name" value="Ribosome_mat_RimM"/>
    <property type="match status" value="1"/>
</dbReference>
<keyword evidence="4 5" id="KW-0143">Chaperone</keyword>
<comment type="subunit">
    <text evidence="5">Binds ribosomal protein uS19.</text>
</comment>
<keyword evidence="9" id="KW-1185">Reference proteome</keyword>
<evidence type="ECO:0000259" key="6">
    <source>
        <dbReference type="Pfam" id="PF01782"/>
    </source>
</evidence>
<name>A0ABN6VUS7_9BACT</name>
<dbReference type="NCBIfam" id="TIGR02273">
    <property type="entry name" value="16S_RimM"/>
    <property type="match status" value="1"/>
</dbReference>
<dbReference type="Pfam" id="PF01782">
    <property type="entry name" value="RimM"/>
    <property type="match status" value="1"/>
</dbReference>
<evidence type="ECO:0000256" key="2">
    <source>
        <dbReference type="ARBA" id="ARBA00022517"/>
    </source>
</evidence>
<dbReference type="InterPro" id="IPR011033">
    <property type="entry name" value="PRC_barrel-like_sf"/>
</dbReference>
<dbReference type="SUPFAM" id="SSF50346">
    <property type="entry name" value="PRC-barrel domain"/>
    <property type="match status" value="1"/>
</dbReference>
<dbReference type="InterPro" id="IPR036976">
    <property type="entry name" value="RimM_N_sf"/>
</dbReference>
<dbReference type="EMBL" id="AP027151">
    <property type="protein sequence ID" value="BDV41775.1"/>
    <property type="molecule type" value="Genomic_DNA"/>
</dbReference>
<dbReference type="Pfam" id="PF24986">
    <property type="entry name" value="PRC_RimM"/>
    <property type="match status" value="1"/>
</dbReference>
<comment type="similarity">
    <text evidence="5">Belongs to the RimM family.</text>
</comment>
<dbReference type="RefSeq" id="WP_282001806.1">
    <property type="nucleotide sequence ID" value="NZ_AP027151.1"/>
</dbReference>
<dbReference type="InterPro" id="IPR009000">
    <property type="entry name" value="Transl_B-barrel_sf"/>
</dbReference>
<keyword evidence="3 5" id="KW-0698">rRNA processing</keyword>
<gene>
    <name evidence="5 8" type="primary">rimM</name>
    <name evidence="8" type="ORF">GURASL_06980</name>
</gene>
<evidence type="ECO:0000256" key="4">
    <source>
        <dbReference type="ARBA" id="ARBA00023186"/>
    </source>
</evidence>
<evidence type="ECO:0000313" key="8">
    <source>
        <dbReference type="EMBL" id="BDV41775.1"/>
    </source>
</evidence>
<organism evidence="8 9">
    <name type="scientific">Geotalea uraniireducens</name>
    <dbReference type="NCBI Taxonomy" id="351604"/>
    <lineage>
        <taxon>Bacteria</taxon>
        <taxon>Pseudomonadati</taxon>
        <taxon>Thermodesulfobacteriota</taxon>
        <taxon>Desulfuromonadia</taxon>
        <taxon>Geobacterales</taxon>
        <taxon>Geobacteraceae</taxon>
        <taxon>Geotalea</taxon>
    </lineage>
</organism>
<evidence type="ECO:0000256" key="1">
    <source>
        <dbReference type="ARBA" id="ARBA00022490"/>
    </source>
</evidence>
<feature type="domain" description="RimM N-terminal" evidence="6">
    <location>
        <begin position="10"/>
        <end position="92"/>
    </location>
</feature>
<reference evidence="8 9" key="1">
    <citation type="submission" date="2022-12" db="EMBL/GenBank/DDBJ databases">
        <title>Polyphasic characterization of Geotalea uranireducens NIT-SL11 newly isolated from a complex of sewage sludge and microbially reduced graphene oxide.</title>
        <authorList>
            <person name="Xie L."/>
            <person name="Yoshida N."/>
            <person name="Meng L."/>
        </authorList>
    </citation>
    <scope>NUCLEOTIDE SEQUENCE [LARGE SCALE GENOMIC DNA]</scope>
    <source>
        <strain evidence="8 9">NIT-SL11</strain>
    </source>
</reference>
<evidence type="ECO:0000259" key="7">
    <source>
        <dbReference type="Pfam" id="PF24986"/>
    </source>
</evidence>
<comment type="domain">
    <text evidence="5">The PRC barrel domain binds ribosomal protein uS19.</text>
</comment>
<comment type="subcellular location">
    <subcellularLocation>
        <location evidence="5">Cytoplasm</location>
    </subcellularLocation>
</comment>
<feature type="domain" description="Ribosome maturation factor RimM PRC barrel" evidence="7">
    <location>
        <begin position="103"/>
        <end position="170"/>
    </location>
</feature>
<dbReference type="Gene3D" id="2.40.30.60">
    <property type="entry name" value="RimM"/>
    <property type="match status" value="1"/>
</dbReference>
<dbReference type="InterPro" id="IPR002676">
    <property type="entry name" value="RimM_N"/>
</dbReference>
<comment type="function">
    <text evidence="5">An accessory protein needed during the final step in the assembly of 30S ribosomal subunit, possibly for assembly of the head region. Essential for efficient processing of 16S rRNA. May be needed both before and after RbfA during the maturation of 16S rRNA. It has affinity for free ribosomal 30S subunits but not for 70S ribosomes.</text>
</comment>
<evidence type="ECO:0000256" key="3">
    <source>
        <dbReference type="ARBA" id="ARBA00022552"/>
    </source>
</evidence>
<protein>
    <recommendedName>
        <fullName evidence="5">Ribosome maturation factor RimM</fullName>
    </recommendedName>
</protein>
<evidence type="ECO:0000256" key="5">
    <source>
        <dbReference type="HAMAP-Rule" id="MF_00014"/>
    </source>
</evidence>
<keyword evidence="2 5" id="KW-0690">Ribosome biogenesis</keyword>
<dbReference type="PANTHER" id="PTHR33692">
    <property type="entry name" value="RIBOSOME MATURATION FACTOR RIMM"/>
    <property type="match status" value="1"/>
</dbReference>
<evidence type="ECO:0000313" key="9">
    <source>
        <dbReference type="Proteomes" id="UP001317705"/>
    </source>
</evidence>
<sequence length="173" mass="18942">MLNGAEPVLLGKIVGVHGLKGQLKVACFSGEYDTVLALATVILEGSDKRRETFEVAGATIHRNRLLLTLKSFTDINQVQHLVGRLLYARRDQFPSLPEGEYYWCDLTGLQVVTGEGEVLGQLVEIIATGSNDVYVVRNEQREYLIPALDDVVVGIDLEAGIMTVSPPDGLFDL</sequence>
<proteinExistence type="inferred from homology"/>
<keyword evidence="1 5" id="KW-0963">Cytoplasm</keyword>
<dbReference type="SUPFAM" id="SSF50447">
    <property type="entry name" value="Translation proteins"/>
    <property type="match status" value="1"/>
</dbReference>
<dbReference type="InterPro" id="IPR011961">
    <property type="entry name" value="RimM"/>
</dbReference>
<dbReference type="PANTHER" id="PTHR33692:SF1">
    <property type="entry name" value="RIBOSOME MATURATION FACTOR RIMM"/>
    <property type="match status" value="1"/>
</dbReference>